<evidence type="ECO:0000259" key="4">
    <source>
        <dbReference type="SMART" id="SM00967"/>
    </source>
</evidence>
<dbReference type="Pfam" id="PF00588">
    <property type="entry name" value="SpoU_methylase"/>
    <property type="match status" value="1"/>
</dbReference>
<dbReference type="GO" id="GO:0032259">
    <property type="term" value="P:methylation"/>
    <property type="evidence" value="ECO:0007669"/>
    <property type="project" value="UniProtKB-KW"/>
</dbReference>
<dbReference type="InterPro" id="IPR053888">
    <property type="entry name" value="MRM3-like_sub_bind"/>
</dbReference>
<dbReference type="InterPro" id="IPR029028">
    <property type="entry name" value="Alpha/beta_knot_MTases"/>
</dbReference>
<dbReference type="EMBL" id="RHHR01000028">
    <property type="protein sequence ID" value="RNB71602.1"/>
    <property type="molecule type" value="Genomic_DNA"/>
</dbReference>
<dbReference type="InterPro" id="IPR051259">
    <property type="entry name" value="rRNA_Methyltransferase"/>
</dbReference>
<reference evidence="5 6" key="1">
    <citation type="submission" date="2018-10" db="EMBL/GenBank/DDBJ databases">
        <title>Phylogenomics of Brevibacillus.</title>
        <authorList>
            <person name="Dunlap C."/>
        </authorList>
    </citation>
    <scope>NUCLEOTIDE SEQUENCE [LARGE SCALE GENOMIC DNA]</scope>
    <source>
        <strain evidence="5 6">JCM 12215</strain>
    </source>
</reference>
<dbReference type="GO" id="GO:0008173">
    <property type="term" value="F:RNA methyltransferase activity"/>
    <property type="evidence" value="ECO:0007669"/>
    <property type="project" value="InterPro"/>
</dbReference>
<evidence type="ECO:0000256" key="1">
    <source>
        <dbReference type="ARBA" id="ARBA00007228"/>
    </source>
</evidence>
<evidence type="ECO:0000313" key="5">
    <source>
        <dbReference type="EMBL" id="RNB71602.1"/>
    </source>
</evidence>
<dbReference type="CDD" id="cd18095">
    <property type="entry name" value="SpoU-like_rRNA-MTase"/>
    <property type="match status" value="1"/>
</dbReference>
<dbReference type="AlphaFoldDB" id="A0A3M8C7C8"/>
<organism evidence="5 6">
    <name type="scientific">Brevibacillus invocatus</name>
    <dbReference type="NCBI Taxonomy" id="173959"/>
    <lineage>
        <taxon>Bacteria</taxon>
        <taxon>Bacillati</taxon>
        <taxon>Bacillota</taxon>
        <taxon>Bacilli</taxon>
        <taxon>Bacillales</taxon>
        <taxon>Paenibacillaceae</taxon>
        <taxon>Brevibacillus</taxon>
    </lineage>
</organism>
<evidence type="ECO:0000256" key="3">
    <source>
        <dbReference type="ARBA" id="ARBA00022679"/>
    </source>
</evidence>
<evidence type="ECO:0000256" key="2">
    <source>
        <dbReference type="ARBA" id="ARBA00022603"/>
    </source>
</evidence>
<dbReference type="OrthoDB" id="9794400at2"/>
<dbReference type="InterPro" id="IPR001537">
    <property type="entry name" value="SpoU_MeTrfase"/>
</dbReference>
<dbReference type="RefSeq" id="WP_122909843.1">
    <property type="nucleotide sequence ID" value="NZ_CBCSBE010000007.1"/>
</dbReference>
<dbReference type="Gene3D" id="3.40.1280.10">
    <property type="match status" value="1"/>
</dbReference>
<dbReference type="PANTHER" id="PTHR43191">
    <property type="entry name" value="RRNA METHYLTRANSFERASE 3"/>
    <property type="match status" value="1"/>
</dbReference>
<dbReference type="InterPro" id="IPR029026">
    <property type="entry name" value="tRNA_m1G_MTases_N"/>
</dbReference>
<dbReference type="GO" id="GO:0003723">
    <property type="term" value="F:RNA binding"/>
    <property type="evidence" value="ECO:0007669"/>
    <property type="project" value="InterPro"/>
</dbReference>
<dbReference type="Gene3D" id="3.30.1330.30">
    <property type="match status" value="1"/>
</dbReference>
<sequence length="274" mass="29972">MVHERITSVQNPLVKRLHALLDRKGREGSGSFLIEGAHLVEEALHSGAEITTILYDSEREMDAACRRALENSAHSVQVIAATGAVLAKLSETKSPQGIVAVVKKSRLKWEEWLDQQIQSCEDLLLLYLDEIQDPGNLGTILRTAEAAGVNGVVLGKGSVDLYNGKVVRATMGALFRLPVFTRSLPQTAEEWRSYGGRVLISSLSERSRSYDQVDYSGKTAIVIGNEGRGVSPEMVALADLQVHIPIYGQAESLNAAVAAGLFMYEARRKRDRQS</sequence>
<dbReference type="Pfam" id="PF22435">
    <property type="entry name" value="MRM3-like_sub_bind"/>
    <property type="match status" value="1"/>
</dbReference>
<dbReference type="SUPFAM" id="SSF75217">
    <property type="entry name" value="alpha/beta knot"/>
    <property type="match status" value="1"/>
</dbReference>
<comment type="caution">
    <text evidence="5">The sequence shown here is derived from an EMBL/GenBank/DDBJ whole genome shotgun (WGS) entry which is preliminary data.</text>
</comment>
<gene>
    <name evidence="5" type="ORF">EDM52_15295</name>
</gene>
<proteinExistence type="inferred from homology"/>
<accession>A0A3M8C7C8</accession>
<evidence type="ECO:0000313" key="6">
    <source>
        <dbReference type="Proteomes" id="UP000282028"/>
    </source>
</evidence>
<comment type="similarity">
    <text evidence="1">Belongs to the class IV-like SAM-binding methyltransferase superfamily. RNA methyltransferase TrmH family.</text>
</comment>
<dbReference type="InterPro" id="IPR029064">
    <property type="entry name" value="Ribosomal_eL30-like_sf"/>
</dbReference>
<dbReference type="GO" id="GO:0006396">
    <property type="term" value="P:RNA processing"/>
    <property type="evidence" value="ECO:0007669"/>
    <property type="project" value="InterPro"/>
</dbReference>
<dbReference type="Proteomes" id="UP000282028">
    <property type="component" value="Unassembled WGS sequence"/>
</dbReference>
<name>A0A3M8C7C8_9BACL</name>
<protein>
    <submittedName>
        <fullName evidence="5">RNA methyltransferase</fullName>
    </submittedName>
</protein>
<dbReference type="PANTHER" id="PTHR43191:SF2">
    <property type="entry name" value="RRNA METHYLTRANSFERASE 3, MITOCHONDRIAL"/>
    <property type="match status" value="1"/>
</dbReference>
<keyword evidence="3 5" id="KW-0808">Transferase</keyword>
<keyword evidence="6" id="KW-1185">Reference proteome</keyword>
<feature type="domain" description="RNA 2-O ribose methyltransferase substrate binding" evidence="4">
    <location>
        <begin position="33"/>
        <end position="108"/>
    </location>
</feature>
<dbReference type="GO" id="GO:0005737">
    <property type="term" value="C:cytoplasm"/>
    <property type="evidence" value="ECO:0007669"/>
    <property type="project" value="UniProtKB-ARBA"/>
</dbReference>
<dbReference type="SUPFAM" id="SSF55315">
    <property type="entry name" value="L30e-like"/>
    <property type="match status" value="1"/>
</dbReference>
<dbReference type="SMART" id="SM00967">
    <property type="entry name" value="SpoU_sub_bind"/>
    <property type="match status" value="1"/>
</dbReference>
<keyword evidence="2 5" id="KW-0489">Methyltransferase</keyword>
<dbReference type="InterPro" id="IPR013123">
    <property type="entry name" value="SpoU_subst-bd"/>
</dbReference>